<evidence type="ECO:0000256" key="1">
    <source>
        <dbReference type="SAM" id="Phobius"/>
    </source>
</evidence>
<accession>A0A6G0T360</accession>
<dbReference type="EMBL" id="VYZN01000065">
    <property type="protein sequence ID" value="KAE9525009.1"/>
    <property type="molecule type" value="Genomic_DNA"/>
</dbReference>
<reference evidence="2 3" key="1">
    <citation type="submission" date="2019-08" db="EMBL/GenBank/DDBJ databases">
        <title>The genome of the soybean aphid Biotype 1, its phylome, world population structure and adaptation to the North American continent.</title>
        <authorList>
            <person name="Giordano R."/>
            <person name="Donthu R.K."/>
            <person name="Hernandez A.G."/>
            <person name="Wright C.L."/>
            <person name="Zimin A.V."/>
        </authorList>
    </citation>
    <scope>NUCLEOTIDE SEQUENCE [LARGE SCALE GENOMIC DNA]</scope>
    <source>
        <tissue evidence="2">Whole aphids</tissue>
    </source>
</reference>
<feature type="transmembrane region" description="Helical" evidence="1">
    <location>
        <begin position="44"/>
        <end position="64"/>
    </location>
</feature>
<dbReference type="Proteomes" id="UP000475862">
    <property type="component" value="Unassembled WGS sequence"/>
</dbReference>
<protein>
    <submittedName>
        <fullName evidence="2">Uncharacterized protein</fullName>
    </submittedName>
</protein>
<keyword evidence="1" id="KW-0472">Membrane</keyword>
<keyword evidence="1" id="KW-0812">Transmembrane</keyword>
<feature type="transmembrane region" description="Helical" evidence="1">
    <location>
        <begin position="91"/>
        <end position="110"/>
    </location>
</feature>
<dbReference type="AlphaFoldDB" id="A0A6G0T360"/>
<organism evidence="2 3">
    <name type="scientific">Aphis glycines</name>
    <name type="common">Soybean aphid</name>
    <dbReference type="NCBI Taxonomy" id="307491"/>
    <lineage>
        <taxon>Eukaryota</taxon>
        <taxon>Metazoa</taxon>
        <taxon>Ecdysozoa</taxon>
        <taxon>Arthropoda</taxon>
        <taxon>Hexapoda</taxon>
        <taxon>Insecta</taxon>
        <taxon>Pterygota</taxon>
        <taxon>Neoptera</taxon>
        <taxon>Paraneoptera</taxon>
        <taxon>Hemiptera</taxon>
        <taxon>Sternorrhyncha</taxon>
        <taxon>Aphidomorpha</taxon>
        <taxon>Aphidoidea</taxon>
        <taxon>Aphididae</taxon>
        <taxon>Aphidini</taxon>
        <taxon>Aphis</taxon>
        <taxon>Aphis</taxon>
    </lineage>
</organism>
<comment type="caution">
    <text evidence="2">The sequence shown here is derived from an EMBL/GenBank/DDBJ whole genome shotgun (WGS) entry which is preliminary data.</text>
</comment>
<name>A0A6G0T360_APHGL</name>
<evidence type="ECO:0000313" key="3">
    <source>
        <dbReference type="Proteomes" id="UP000475862"/>
    </source>
</evidence>
<evidence type="ECO:0000313" key="2">
    <source>
        <dbReference type="EMBL" id="KAE9525009.1"/>
    </source>
</evidence>
<feature type="transmembrane region" description="Helical" evidence="1">
    <location>
        <begin position="171"/>
        <end position="196"/>
    </location>
</feature>
<gene>
    <name evidence="2" type="ORF">AGLY_015059</name>
</gene>
<sequence>MCLWIVDVVIPSYLFHPLEAQEEYPMTTTPACSVNPVIGVAVSAVYYVAYIIGTFTRYHIYITFHSKNKKKRFTQKTIIYNKNIMSARSSILYTFEGCYFFPLIRFFIFIENPIRSRNDDDKITTIVSIYDSRCYDDGVKIEPWSRTIFALKYKIISPLLWISVQNYTKRIFTLVFFFIYIATENILHITIISYEYKFYQSKGHKKKQIHNNDDKLKNSLILEKKKSTLKKSRVNPRTKFHLTTI</sequence>
<keyword evidence="3" id="KW-1185">Reference proteome</keyword>
<keyword evidence="1" id="KW-1133">Transmembrane helix</keyword>
<proteinExistence type="predicted"/>